<gene>
    <name evidence="3" type="ORF">NAF29_09435</name>
</gene>
<feature type="signal peptide" evidence="1">
    <location>
        <begin position="1"/>
        <end position="22"/>
    </location>
</feature>
<dbReference type="PROSITE" id="PS51257">
    <property type="entry name" value="PROKAR_LIPOPROTEIN"/>
    <property type="match status" value="1"/>
</dbReference>
<feature type="chain" id="PRO_5041228251" evidence="1">
    <location>
        <begin position="23"/>
        <end position="235"/>
    </location>
</feature>
<keyword evidence="1" id="KW-0732">Signal</keyword>
<evidence type="ECO:0000313" key="3">
    <source>
        <dbReference type="EMBL" id="MCM2679886.1"/>
    </source>
</evidence>
<sequence length="235" mass="24526">MRKSTHTFKVLSSLTLATLLTACGSDNDNDNNDEPETADFEVTIVNATAAQPFSPLTIGLHDAETSLWTFGEESSEALEQMAEGGDNSGLLAMLEGAHASASGAGIIMPGLSETVMLSSEVDEPIYFSATTMLVNTNDAFAGVNSADISALAAGESMTWSLHLYDAGTEANSELAGSIPGPADSGEGFNANRDDVMNKISRHPGLVTQADDPDSVLLSQHRVIGSVATLTVTRMN</sequence>
<organism evidence="3 4">
    <name type="scientific">Echinimonas agarilytica</name>
    <dbReference type="NCBI Taxonomy" id="1215918"/>
    <lineage>
        <taxon>Bacteria</taxon>
        <taxon>Pseudomonadati</taxon>
        <taxon>Pseudomonadota</taxon>
        <taxon>Gammaproteobacteria</taxon>
        <taxon>Alteromonadales</taxon>
        <taxon>Echinimonadaceae</taxon>
        <taxon>Echinimonas</taxon>
    </lineage>
</organism>
<dbReference type="Gene3D" id="2.60.40.2130">
    <property type="entry name" value="F-spondin domain"/>
    <property type="match status" value="1"/>
</dbReference>
<dbReference type="NCBIfam" id="NF038123">
    <property type="entry name" value="NF038123_dom"/>
    <property type="match status" value="1"/>
</dbReference>
<name>A0AA42B833_9GAMM</name>
<dbReference type="Proteomes" id="UP001165393">
    <property type="component" value="Unassembled WGS sequence"/>
</dbReference>
<dbReference type="EMBL" id="JAMQGP010000003">
    <property type="protein sequence ID" value="MCM2679886.1"/>
    <property type="molecule type" value="Genomic_DNA"/>
</dbReference>
<feature type="domain" description="Spondin" evidence="2">
    <location>
        <begin position="52"/>
        <end position="170"/>
    </location>
</feature>
<evidence type="ECO:0000259" key="2">
    <source>
        <dbReference type="Pfam" id="PF06468"/>
    </source>
</evidence>
<reference evidence="3 4" key="1">
    <citation type="journal article" date="2013" name="Antonie Van Leeuwenhoek">
        <title>Echinimonas agarilytica gen. nov., sp. nov., a new gammaproteobacterium isolated from the sea urchin Strongylocentrotus intermedius.</title>
        <authorList>
            <person name="Nedashkovskaya O.I."/>
            <person name="Stenkova A.M."/>
            <person name="Zhukova N.V."/>
            <person name="Van Trappen S."/>
            <person name="Lee J.S."/>
            <person name="Kim S.B."/>
        </authorList>
    </citation>
    <scope>NUCLEOTIDE SEQUENCE [LARGE SCALE GENOMIC DNA]</scope>
    <source>
        <strain evidence="3 4">KMM 6351</strain>
    </source>
</reference>
<keyword evidence="4" id="KW-1185">Reference proteome</keyword>
<proteinExistence type="predicted"/>
<dbReference type="Pfam" id="PF06468">
    <property type="entry name" value="Spond_N"/>
    <property type="match status" value="1"/>
</dbReference>
<dbReference type="InterPro" id="IPR038678">
    <property type="entry name" value="Spondin_N_sf"/>
</dbReference>
<dbReference type="AlphaFoldDB" id="A0AA42B833"/>
<protein>
    <submittedName>
        <fullName evidence="3">Spondin domain-containing protein</fullName>
    </submittedName>
</protein>
<evidence type="ECO:0000313" key="4">
    <source>
        <dbReference type="Proteomes" id="UP001165393"/>
    </source>
</evidence>
<accession>A0AA42B833</accession>
<comment type="caution">
    <text evidence="3">The sequence shown here is derived from an EMBL/GenBank/DDBJ whole genome shotgun (WGS) entry which is preliminary data.</text>
</comment>
<evidence type="ECO:0000256" key="1">
    <source>
        <dbReference type="SAM" id="SignalP"/>
    </source>
</evidence>
<dbReference type="RefSeq" id="WP_251261299.1">
    <property type="nucleotide sequence ID" value="NZ_JAMQGP010000003.1"/>
</dbReference>
<dbReference type="InterPro" id="IPR009465">
    <property type="entry name" value="Spondin_N"/>
</dbReference>